<protein>
    <submittedName>
        <fullName evidence="1">Uncharacterized protein</fullName>
    </submittedName>
</protein>
<dbReference type="EMBL" id="LUCH01017544">
    <property type="protein sequence ID" value="KAF5394896.1"/>
    <property type="molecule type" value="Genomic_DNA"/>
</dbReference>
<organism evidence="1 2">
    <name type="scientific">Paragonimus heterotremus</name>
    <dbReference type="NCBI Taxonomy" id="100268"/>
    <lineage>
        <taxon>Eukaryota</taxon>
        <taxon>Metazoa</taxon>
        <taxon>Spiralia</taxon>
        <taxon>Lophotrochozoa</taxon>
        <taxon>Platyhelminthes</taxon>
        <taxon>Trematoda</taxon>
        <taxon>Digenea</taxon>
        <taxon>Plagiorchiida</taxon>
        <taxon>Troglotremata</taxon>
        <taxon>Troglotrematidae</taxon>
        <taxon>Paragonimus</taxon>
    </lineage>
</organism>
<evidence type="ECO:0000313" key="1">
    <source>
        <dbReference type="EMBL" id="KAF5394896.1"/>
    </source>
</evidence>
<comment type="caution">
    <text evidence="1">The sequence shown here is derived from an EMBL/GenBank/DDBJ whole genome shotgun (WGS) entry which is preliminary data.</text>
</comment>
<dbReference type="Proteomes" id="UP000748531">
    <property type="component" value="Unassembled WGS sequence"/>
</dbReference>
<reference evidence="1" key="1">
    <citation type="submission" date="2019-05" db="EMBL/GenBank/DDBJ databases">
        <title>Annotation for the trematode Paragonimus heterotremus.</title>
        <authorList>
            <person name="Choi Y.-J."/>
        </authorList>
    </citation>
    <scope>NUCLEOTIDE SEQUENCE</scope>
    <source>
        <strain evidence="1">LC</strain>
    </source>
</reference>
<dbReference type="AlphaFoldDB" id="A0A8J4WCQ2"/>
<name>A0A8J4WCQ2_9TREM</name>
<keyword evidence="2" id="KW-1185">Reference proteome</keyword>
<sequence>MPVDGVSCGIIICCLTTIISLPSSVLSYPVTSVPIQNNSADFLEILTTSLANNTSLYTLQTELSTVLRSDHDQLLTNESFLRQVCLSFRLTRSRNDHQFLPRV</sequence>
<gene>
    <name evidence="1" type="ORF">PHET_09666</name>
</gene>
<accession>A0A8J4WCQ2</accession>
<proteinExistence type="predicted"/>
<evidence type="ECO:0000313" key="2">
    <source>
        <dbReference type="Proteomes" id="UP000748531"/>
    </source>
</evidence>